<accession>A0A0E9XCP7</accession>
<dbReference type="AlphaFoldDB" id="A0A0E9XCP7"/>
<reference evidence="1" key="2">
    <citation type="journal article" date="2015" name="Fish Shellfish Immunol.">
        <title>Early steps in the European eel (Anguilla anguilla)-Vibrio vulnificus interaction in the gills: Role of the RtxA13 toxin.</title>
        <authorList>
            <person name="Callol A."/>
            <person name="Pajuelo D."/>
            <person name="Ebbesson L."/>
            <person name="Teles M."/>
            <person name="MacKenzie S."/>
            <person name="Amaro C."/>
        </authorList>
    </citation>
    <scope>NUCLEOTIDE SEQUENCE</scope>
</reference>
<protein>
    <submittedName>
        <fullName evidence="1">Uncharacterized protein</fullName>
    </submittedName>
</protein>
<proteinExistence type="predicted"/>
<dbReference type="EMBL" id="GBXM01008962">
    <property type="protein sequence ID" value="JAH99615.1"/>
    <property type="molecule type" value="Transcribed_RNA"/>
</dbReference>
<name>A0A0E9XCP7_ANGAN</name>
<reference evidence="1" key="1">
    <citation type="submission" date="2014-11" db="EMBL/GenBank/DDBJ databases">
        <authorList>
            <person name="Amaro Gonzalez C."/>
        </authorList>
    </citation>
    <scope>NUCLEOTIDE SEQUENCE</scope>
</reference>
<evidence type="ECO:0000313" key="1">
    <source>
        <dbReference type="EMBL" id="JAH99615.1"/>
    </source>
</evidence>
<sequence length="20" mass="2287">MPHDEIIERVTPGSLHIDNL</sequence>
<organism evidence="1">
    <name type="scientific">Anguilla anguilla</name>
    <name type="common">European freshwater eel</name>
    <name type="synonym">Muraena anguilla</name>
    <dbReference type="NCBI Taxonomy" id="7936"/>
    <lineage>
        <taxon>Eukaryota</taxon>
        <taxon>Metazoa</taxon>
        <taxon>Chordata</taxon>
        <taxon>Craniata</taxon>
        <taxon>Vertebrata</taxon>
        <taxon>Euteleostomi</taxon>
        <taxon>Actinopterygii</taxon>
        <taxon>Neopterygii</taxon>
        <taxon>Teleostei</taxon>
        <taxon>Anguilliformes</taxon>
        <taxon>Anguillidae</taxon>
        <taxon>Anguilla</taxon>
    </lineage>
</organism>